<sequence length="60" mass="6696">MYRNKNKGIILLLCAILIIFLVVSAFRNISVYVVYSSGIGTFIIIGLLIMAIIFVYLKGL</sequence>
<keyword evidence="1" id="KW-1133">Transmembrane helix</keyword>
<organism evidence="2 3">
    <name type="scientific">Cytobacillus eiseniae</name>
    <dbReference type="NCBI Taxonomy" id="762947"/>
    <lineage>
        <taxon>Bacteria</taxon>
        <taxon>Bacillati</taxon>
        <taxon>Bacillota</taxon>
        <taxon>Bacilli</taxon>
        <taxon>Bacillales</taxon>
        <taxon>Bacillaceae</taxon>
        <taxon>Cytobacillus</taxon>
    </lineage>
</organism>
<keyword evidence="1" id="KW-0472">Membrane</keyword>
<keyword evidence="3" id="KW-1185">Reference proteome</keyword>
<dbReference type="RefSeq" id="WP_066394649.1">
    <property type="nucleotide sequence ID" value="NZ_JAGIKZ010000001.1"/>
</dbReference>
<evidence type="ECO:0000313" key="3">
    <source>
        <dbReference type="Proteomes" id="UP001519293"/>
    </source>
</evidence>
<gene>
    <name evidence="2" type="ORF">J2Z40_000196</name>
</gene>
<comment type="caution">
    <text evidence="2">The sequence shown here is derived from an EMBL/GenBank/DDBJ whole genome shotgun (WGS) entry which is preliminary data.</text>
</comment>
<keyword evidence="1" id="KW-0812">Transmembrane</keyword>
<name>A0ABS4R9S0_9BACI</name>
<feature type="transmembrane region" description="Helical" evidence="1">
    <location>
        <begin position="35"/>
        <end position="57"/>
    </location>
</feature>
<dbReference type="EMBL" id="JAGIKZ010000001">
    <property type="protein sequence ID" value="MBP2239643.1"/>
    <property type="molecule type" value="Genomic_DNA"/>
</dbReference>
<evidence type="ECO:0000256" key="1">
    <source>
        <dbReference type="SAM" id="Phobius"/>
    </source>
</evidence>
<evidence type="ECO:0000313" key="2">
    <source>
        <dbReference type="EMBL" id="MBP2239643.1"/>
    </source>
</evidence>
<dbReference type="Proteomes" id="UP001519293">
    <property type="component" value="Unassembled WGS sequence"/>
</dbReference>
<reference evidence="2 3" key="1">
    <citation type="submission" date="2021-03" db="EMBL/GenBank/DDBJ databases">
        <title>Genomic Encyclopedia of Type Strains, Phase IV (KMG-IV): sequencing the most valuable type-strain genomes for metagenomic binning, comparative biology and taxonomic classification.</title>
        <authorList>
            <person name="Goeker M."/>
        </authorList>
    </citation>
    <scope>NUCLEOTIDE SEQUENCE [LARGE SCALE GENOMIC DNA]</scope>
    <source>
        <strain evidence="2 3">DSM 26675</strain>
    </source>
</reference>
<protein>
    <submittedName>
        <fullName evidence="2">Uncharacterized protein</fullName>
    </submittedName>
</protein>
<proteinExistence type="predicted"/>
<accession>A0ABS4R9S0</accession>